<evidence type="ECO:0000313" key="1">
    <source>
        <dbReference type="EMBL" id="SEF34373.1"/>
    </source>
</evidence>
<protein>
    <submittedName>
        <fullName evidence="1">Uncharacterized protein</fullName>
    </submittedName>
</protein>
<name>A0A1H5R7N0_9PSEU</name>
<gene>
    <name evidence="1" type="ORF">SAMN05421837_107344</name>
</gene>
<dbReference type="STRING" id="218821.SAMN05421837_107344"/>
<reference evidence="2" key="1">
    <citation type="submission" date="2016-10" db="EMBL/GenBank/DDBJ databases">
        <authorList>
            <person name="Varghese N."/>
            <person name="Submissions S."/>
        </authorList>
    </citation>
    <scope>NUCLEOTIDE SEQUENCE [LARGE SCALE GENOMIC DNA]</scope>
    <source>
        <strain evidence="2">DSM 44654</strain>
    </source>
</reference>
<evidence type="ECO:0000313" key="2">
    <source>
        <dbReference type="Proteomes" id="UP000198878"/>
    </source>
</evidence>
<organism evidence="1 2">
    <name type="scientific">Amycolatopsis pretoriensis</name>
    <dbReference type="NCBI Taxonomy" id="218821"/>
    <lineage>
        <taxon>Bacteria</taxon>
        <taxon>Bacillati</taxon>
        <taxon>Actinomycetota</taxon>
        <taxon>Actinomycetes</taxon>
        <taxon>Pseudonocardiales</taxon>
        <taxon>Pseudonocardiaceae</taxon>
        <taxon>Amycolatopsis</taxon>
    </lineage>
</organism>
<dbReference type="RefSeq" id="WP_143051049.1">
    <property type="nucleotide sequence ID" value="NZ_FNUJ01000007.1"/>
</dbReference>
<dbReference type="Proteomes" id="UP000198878">
    <property type="component" value="Unassembled WGS sequence"/>
</dbReference>
<dbReference type="AlphaFoldDB" id="A0A1H5R7N0"/>
<accession>A0A1H5R7N0</accession>
<proteinExistence type="predicted"/>
<sequence length="245" mass="27131">MDECHHRCHRGPRCARWQRHPDTGARIGAEINADRGLCTACTVHLGDVLGELPRDYVELHRVLARIARPGADVVTGTRDLPIPVRADVEALMAEIVHEAICWAESTSDVLGIVMDTQVTRDSRPGVALQRAARILANAVPVFLALRDVEHVEHAGLVDGIATVLVRDGLDGAVLLLDRHHRARAVIGQTRKINHLPSPCPRCQYLSLEREDGDDVIHCRACLRDYTWEEYDTLCSILADRKGFAA</sequence>
<dbReference type="EMBL" id="FNUJ01000007">
    <property type="protein sequence ID" value="SEF34373.1"/>
    <property type="molecule type" value="Genomic_DNA"/>
</dbReference>
<keyword evidence="2" id="KW-1185">Reference proteome</keyword>
<dbReference type="OrthoDB" id="3606360at2"/>